<dbReference type="EMBL" id="JBHSGQ010000015">
    <property type="protein sequence ID" value="MFC4726495.1"/>
    <property type="molecule type" value="Genomic_DNA"/>
</dbReference>
<keyword evidence="2" id="KW-0808">Transferase</keyword>
<keyword evidence="2" id="KW-0328">Glycosyltransferase</keyword>
<dbReference type="PANTHER" id="PTHR12526:SF584">
    <property type="entry name" value="GLYCOSYLTRANSFERASE"/>
    <property type="match status" value="1"/>
</dbReference>
<protein>
    <submittedName>
        <fullName evidence="2">Glycosyltransferase family 4 protein</fullName>
        <ecNumber evidence="2">2.4.-.-</ecNumber>
    </submittedName>
</protein>
<name>A0ABV9NFK1_9PROT</name>
<accession>A0ABV9NFK1</accession>
<dbReference type="EC" id="2.4.-.-" evidence="2"/>
<dbReference type="Gene3D" id="3.40.50.2000">
    <property type="entry name" value="Glycogen Phosphorylase B"/>
    <property type="match status" value="1"/>
</dbReference>
<dbReference type="SUPFAM" id="SSF53756">
    <property type="entry name" value="UDP-Glycosyltransferase/glycogen phosphorylase"/>
    <property type="match status" value="1"/>
</dbReference>
<dbReference type="RefSeq" id="WP_371394313.1">
    <property type="nucleotide sequence ID" value="NZ_CP163421.1"/>
</dbReference>
<keyword evidence="3" id="KW-1185">Reference proteome</keyword>
<dbReference type="Proteomes" id="UP001596024">
    <property type="component" value="Unassembled WGS sequence"/>
</dbReference>
<dbReference type="PANTHER" id="PTHR12526">
    <property type="entry name" value="GLYCOSYLTRANSFERASE"/>
    <property type="match status" value="1"/>
</dbReference>
<dbReference type="InterPro" id="IPR001296">
    <property type="entry name" value="Glyco_trans_1"/>
</dbReference>
<organism evidence="2 3">
    <name type="scientific">Glycocaulis abyssi</name>
    <dbReference type="NCBI Taxonomy" id="1433403"/>
    <lineage>
        <taxon>Bacteria</taxon>
        <taxon>Pseudomonadati</taxon>
        <taxon>Pseudomonadota</taxon>
        <taxon>Alphaproteobacteria</taxon>
        <taxon>Maricaulales</taxon>
        <taxon>Maricaulaceae</taxon>
        <taxon>Glycocaulis</taxon>
    </lineage>
</organism>
<evidence type="ECO:0000259" key="1">
    <source>
        <dbReference type="Pfam" id="PF00534"/>
    </source>
</evidence>
<reference evidence="3" key="1">
    <citation type="journal article" date="2019" name="Int. J. Syst. Evol. Microbiol.">
        <title>The Global Catalogue of Microorganisms (GCM) 10K type strain sequencing project: providing services to taxonomists for standard genome sequencing and annotation.</title>
        <authorList>
            <consortium name="The Broad Institute Genomics Platform"/>
            <consortium name="The Broad Institute Genome Sequencing Center for Infectious Disease"/>
            <person name="Wu L."/>
            <person name="Ma J."/>
        </authorList>
    </citation>
    <scope>NUCLEOTIDE SEQUENCE [LARGE SCALE GENOMIC DNA]</scope>
    <source>
        <strain evidence="3">CCUG 62981</strain>
    </source>
</reference>
<sequence>MMAERRTRVLIQMNQLAAYRVPVFNLLTEHVDLDVAFVDELGTIENVRFNTIRGSSVKLGPTLYNRFPLKIANYDIIITGFDGRNLNSYYYTMLYPKKTIIFTQGYGASLIAAVLRRSLHNRAVATLVYTQANAQQLIRTGAIGAKVFFTGNTVKVGGAPQRGRRTFLNLGTPRTLKRVDDVLRAVALIKDQLPDHIRLTLAGPGAEAAYAPVAQQLGLSDKVEFHGEIRDEAAIAELFAEAIAFVTGHVGLSAPQALGHGVPIVARADISQAPEYECLIDGYTGRTYRSIDELAQILLELATQPDKAEELGRTGLALYKKTLTAEAMRDRILEAINYALSHGPHKRADREHGTP</sequence>
<evidence type="ECO:0000313" key="2">
    <source>
        <dbReference type="EMBL" id="MFC4726495.1"/>
    </source>
</evidence>
<dbReference type="GO" id="GO:0016757">
    <property type="term" value="F:glycosyltransferase activity"/>
    <property type="evidence" value="ECO:0007669"/>
    <property type="project" value="UniProtKB-KW"/>
</dbReference>
<gene>
    <name evidence="2" type="ORF">ACFPB0_14485</name>
</gene>
<feature type="domain" description="Glycosyl transferase family 1" evidence="1">
    <location>
        <begin position="163"/>
        <end position="314"/>
    </location>
</feature>
<proteinExistence type="predicted"/>
<evidence type="ECO:0000313" key="3">
    <source>
        <dbReference type="Proteomes" id="UP001596024"/>
    </source>
</evidence>
<comment type="caution">
    <text evidence="2">The sequence shown here is derived from an EMBL/GenBank/DDBJ whole genome shotgun (WGS) entry which is preliminary data.</text>
</comment>
<dbReference type="CDD" id="cd03801">
    <property type="entry name" value="GT4_PimA-like"/>
    <property type="match status" value="1"/>
</dbReference>
<dbReference type="Pfam" id="PF00534">
    <property type="entry name" value="Glycos_transf_1"/>
    <property type="match status" value="1"/>
</dbReference>